<sequence>MEPFQGPQELEQYKRKLGMENAYCNSSDKIWLFWVDDWKGEVVRDNGQHLTVKFSSNSFEVLITTVYTRCATIKRLELWEELEAVAEENNHPWIVGCTGSRFTWWNGRIERECIFKRLDRILGNQEFFNRLPTSAVQHLVRQGSDHAPLHLVCNSEEELVVKPFKFLNFWTKYLDFKKVIEENWKIDFVGNPFIAFQTKIKKVKGALAIWSKATFGNIF</sequence>
<protein>
    <submittedName>
        <fullName evidence="1">Uncharacterized protein</fullName>
    </submittedName>
</protein>
<dbReference type="EMBL" id="JACXVP010000001">
    <property type="protein sequence ID" value="KAG5629570.1"/>
    <property type="molecule type" value="Genomic_DNA"/>
</dbReference>
<proteinExistence type="predicted"/>
<dbReference type="InterPro" id="IPR036691">
    <property type="entry name" value="Endo/exonu/phosph_ase_sf"/>
</dbReference>
<dbReference type="SUPFAM" id="SSF56219">
    <property type="entry name" value="DNase I-like"/>
    <property type="match status" value="1"/>
</dbReference>
<organism evidence="1 2">
    <name type="scientific">Solanum commersonii</name>
    <name type="common">Commerson's wild potato</name>
    <name type="synonym">Commerson's nightshade</name>
    <dbReference type="NCBI Taxonomy" id="4109"/>
    <lineage>
        <taxon>Eukaryota</taxon>
        <taxon>Viridiplantae</taxon>
        <taxon>Streptophyta</taxon>
        <taxon>Embryophyta</taxon>
        <taxon>Tracheophyta</taxon>
        <taxon>Spermatophyta</taxon>
        <taxon>Magnoliopsida</taxon>
        <taxon>eudicotyledons</taxon>
        <taxon>Gunneridae</taxon>
        <taxon>Pentapetalae</taxon>
        <taxon>asterids</taxon>
        <taxon>lamiids</taxon>
        <taxon>Solanales</taxon>
        <taxon>Solanaceae</taxon>
        <taxon>Solanoideae</taxon>
        <taxon>Solaneae</taxon>
        <taxon>Solanum</taxon>
    </lineage>
</organism>
<dbReference type="Proteomes" id="UP000824120">
    <property type="component" value="Chromosome 1"/>
</dbReference>
<accession>A0A9J6AZ48</accession>
<evidence type="ECO:0000313" key="2">
    <source>
        <dbReference type="Proteomes" id="UP000824120"/>
    </source>
</evidence>
<dbReference type="PANTHER" id="PTHR33710:SF79">
    <property type="entry name" value="OS06G0205337 PROTEIN"/>
    <property type="match status" value="1"/>
</dbReference>
<gene>
    <name evidence="1" type="ORF">H5410_001287</name>
</gene>
<dbReference type="OrthoDB" id="1742302at2759"/>
<keyword evidence="2" id="KW-1185">Reference proteome</keyword>
<comment type="caution">
    <text evidence="1">The sequence shown here is derived from an EMBL/GenBank/DDBJ whole genome shotgun (WGS) entry which is preliminary data.</text>
</comment>
<evidence type="ECO:0000313" key="1">
    <source>
        <dbReference type="EMBL" id="KAG5629570.1"/>
    </source>
</evidence>
<reference evidence="1 2" key="1">
    <citation type="submission" date="2020-09" db="EMBL/GenBank/DDBJ databases">
        <title>De no assembly of potato wild relative species, Solanum commersonii.</title>
        <authorList>
            <person name="Cho K."/>
        </authorList>
    </citation>
    <scope>NUCLEOTIDE SEQUENCE [LARGE SCALE GENOMIC DNA]</scope>
    <source>
        <strain evidence="1">LZ3.2</strain>
        <tissue evidence="1">Leaf</tissue>
    </source>
</reference>
<dbReference type="AlphaFoldDB" id="A0A9J6AZ48"/>
<dbReference type="Gene3D" id="3.60.10.10">
    <property type="entry name" value="Endonuclease/exonuclease/phosphatase"/>
    <property type="match status" value="1"/>
</dbReference>
<name>A0A9J6AZ48_SOLCO</name>
<dbReference type="PANTHER" id="PTHR33710">
    <property type="entry name" value="BNAC02G09200D PROTEIN"/>
    <property type="match status" value="1"/>
</dbReference>